<name>A0A316V956_9BASI</name>
<dbReference type="EMBL" id="KZ819606">
    <property type="protein sequence ID" value="PWN32005.1"/>
    <property type="molecule type" value="Genomic_DNA"/>
</dbReference>
<keyword evidence="4" id="KW-1185">Reference proteome</keyword>
<evidence type="ECO:0000313" key="4">
    <source>
        <dbReference type="Proteomes" id="UP000245771"/>
    </source>
</evidence>
<evidence type="ECO:0000256" key="2">
    <source>
        <dbReference type="SAM" id="SignalP"/>
    </source>
</evidence>
<feature type="region of interest" description="Disordered" evidence="1">
    <location>
        <begin position="69"/>
        <end position="95"/>
    </location>
</feature>
<protein>
    <submittedName>
        <fullName evidence="3">Uncharacterized protein</fullName>
    </submittedName>
</protein>
<feature type="compositionally biased region" description="Basic and acidic residues" evidence="1">
    <location>
        <begin position="166"/>
        <end position="192"/>
    </location>
</feature>
<dbReference type="Proteomes" id="UP000245771">
    <property type="component" value="Unassembled WGS sequence"/>
</dbReference>
<feature type="region of interest" description="Disordered" evidence="1">
    <location>
        <begin position="151"/>
        <end position="192"/>
    </location>
</feature>
<evidence type="ECO:0000313" key="3">
    <source>
        <dbReference type="EMBL" id="PWN32005.1"/>
    </source>
</evidence>
<feature type="signal peptide" evidence="2">
    <location>
        <begin position="1"/>
        <end position="22"/>
    </location>
</feature>
<dbReference type="AlphaFoldDB" id="A0A316V956"/>
<dbReference type="InParanoid" id="A0A316V956"/>
<dbReference type="GeneID" id="37022941"/>
<reference evidence="3 4" key="1">
    <citation type="journal article" date="2018" name="Mol. Biol. Evol.">
        <title>Broad Genomic Sampling Reveals a Smut Pathogenic Ancestry of the Fungal Clade Ustilaginomycotina.</title>
        <authorList>
            <person name="Kijpornyongpan T."/>
            <person name="Mondo S.J."/>
            <person name="Barry K."/>
            <person name="Sandor L."/>
            <person name="Lee J."/>
            <person name="Lipzen A."/>
            <person name="Pangilinan J."/>
            <person name="LaButti K."/>
            <person name="Hainaut M."/>
            <person name="Henrissat B."/>
            <person name="Grigoriev I.V."/>
            <person name="Spatafora J.W."/>
            <person name="Aime M.C."/>
        </authorList>
    </citation>
    <scope>NUCLEOTIDE SEQUENCE [LARGE SCALE GENOMIC DNA]</scope>
    <source>
        <strain evidence="3 4">MCA 3882</strain>
    </source>
</reference>
<feature type="chain" id="PRO_5016303670" evidence="2">
    <location>
        <begin position="23"/>
        <end position="192"/>
    </location>
</feature>
<proteinExistence type="predicted"/>
<accession>A0A316V956</accession>
<sequence>MYMTYTIVSYILLHVLLKVNSSQSPTRSQSPGGFNWRELLVDSPKLSSEVVDKPTPHTSLYPTKKEILLSGTNTRSSRDTAPPQERTKDVSTHESLLKGLKKERRRIANRETHERHRQKLREKIGFSSTRDARMYHFRQLERTGEINAHQQKILDEDRARKRRWKKAADERKALQRKQERYDSQKDGKEKRR</sequence>
<evidence type="ECO:0000256" key="1">
    <source>
        <dbReference type="SAM" id="MobiDB-lite"/>
    </source>
</evidence>
<organism evidence="3 4">
    <name type="scientific">Meira miltonrushii</name>
    <dbReference type="NCBI Taxonomy" id="1280837"/>
    <lineage>
        <taxon>Eukaryota</taxon>
        <taxon>Fungi</taxon>
        <taxon>Dikarya</taxon>
        <taxon>Basidiomycota</taxon>
        <taxon>Ustilaginomycotina</taxon>
        <taxon>Exobasidiomycetes</taxon>
        <taxon>Exobasidiales</taxon>
        <taxon>Brachybasidiaceae</taxon>
        <taxon>Meira</taxon>
    </lineage>
</organism>
<gene>
    <name evidence="3" type="ORF">FA14DRAFT_181924</name>
</gene>
<feature type="compositionally biased region" description="Basic and acidic residues" evidence="1">
    <location>
        <begin position="85"/>
        <end position="95"/>
    </location>
</feature>
<keyword evidence="2" id="KW-0732">Signal</keyword>
<dbReference type="RefSeq" id="XP_025352307.1">
    <property type="nucleotide sequence ID" value="XM_025501160.1"/>
</dbReference>